<keyword evidence="3" id="KW-1185">Reference proteome</keyword>
<dbReference type="EMBL" id="CAMXCT020000984">
    <property type="protein sequence ID" value="CAL1138752.1"/>
    <property type="molecule type" value="Genomic_DNA"/>
</dbReference>
<dbReference type="AlphaFoldDB" id="A0A9P1C656"/>
<dbReference type="EMBL" id="CAMXCT010000984">
    <property type="protein sequence ID" value="CAI3985377.1"/>
    <property type="molecule type" value="Genomic_DNA"/>
</dbReference>
<sequence length="1100" mass="124532">MSAWPLPRINPNSPAIKHFLDIIYDVDPNQVNVDNLKAIIRDQAWSELPDVMQMASRPTFDYVSQYFLLPQVDEKVCLIKHFYIKDDKIKGQYVARLVKGQGFEISWQGVNKHKARRGFQYMLEQLGGNQFRRFSLSAEKRKVIAGRPPANEEDQDAGWDFIIQHGERDKGNLKQLRWIHRNINRDGSPIHGWNEKLVQRALDSLANDGTMAAVISRYDLTIDALEPDVLEIIEKVVPHLRGHALWLLGEPGVGKTPLGRMLAMMFSRFHGGTGTFRSASDFDFFRGVFFDKTCPALYDDGEIGGELIKKKKAFSDVGDQETILKERWTAAKFVQHQMRIVLDNQYDPADEPPEVALEDFISHTAFMKLVKPALGYIAAADARAILKRAVFMVFTKEFIYYRFPTEKEVDVKRLKWPRGDLLKDSCKHIIGNMKAGGPMPDDYEDRVAWESEWLKEAFRKHDHPQAEAPPAPQSSTPMLDALLRADGAVPAATFKPVPVKQEFPGERFRHLRSASVFINLSDTPPRSSGGASSQQDEISLPAVGEAPDEGELEADNSGGASYNDACLIVSLQNLGLPVSCPSHGPFSVSFGNTLLLPLGVQMCNLIRPKSLADGNYIVHDKSHAHFFALQVREGLILKQDGDHTSRLSLSTVMNMLTSDVYTFYIFQRQSHAASLSVDAVGGAIVKKFTGSLEHCLCFGCSGTLGHHRDVDAVLYTLDGPINIIHEQKQCSARNCRTCYGYNYRWENGKKINTVALADLTDDVLFINSKKAFSVKYLKYHEELFFRGHLSSAAVSHAYHTVHEDADAHILSHFHKLHGNAIFYFMAIRELEALDVHQSIVIDDELNDAHLELYESYCLSSLLPPADRRKVTSLVIDGHQKVKMQCAEAPSKRAGRPRKSETTVGNYTNGWMMACDPTSGRILGLQSMFEPEDNQVASDTLEKILWLYPKADCLIYDRACAFQSFANANANLEQIKFFSVDAFHAHSHSKTWYRRKLKLRIGKINTNICEQVFSWVRNFAPILNEMRPNRHRFCLLSLARRHNISISKGETNYLHPTRRNMNKKIKPYGCHKKNVKGKFIMKMMKNKIMKIMKKPAQKSMK</sequence>
<evidence type="ECO:0000313" key="1">
    <source>
        <dbReference type="EMBL" id="CAI3985377.1"/>
    </source>
</evidence>
<dbReference type="InterPro" id="IPR040521">
    <property type="entry name" value="KDZ"/>
</dbReference>
<comment type="caution">
    <text evidence="1">The sequence shown here is derived from an EMBL/GenBank/DDBJ whole genome shotgun (WGS) entry which is preliminary data.</text>
</comment>
<dbReference type="Pfam" id="PF18758">
    <property type="entry name" value="KDZ"/>
    <property type="match status" value="1"/>
</dbReference>
<reference evidence="1" key="1">
    <citation type="submission" date="2022-10" db="EMBL/GenBank/DDBJ databases">
        <authorList>
            <person name="Chen Y."/>
            <person name="Dougan E. K."/>
            <person name="Chan C."/>
            <person name="Rhodes N."/>
            <person name="Thang M."/>
        </authorList>
    </citation>
    <scope>NUCLEOTIDE SEQUENCE</scope>
</reference>
<reference evidence="2 3" key="2">
    <citation type="submission" date="2024-05" db="EMBL/GenBank/DDBJ databases">
        <authorList>
            <person name="Chen Y."/>
            <person name="Shah S."/>
            <person name="Dougan E. K."/>
            <person name="Thang M."/>
            <person name="Chan C."/>
        </authorList>
    </citation>
    <scope>NUCLEOTIDE SEQUENCE [LARGE SCALE GENOMIC DNA]</scope>
</reference>
<dbReference type="Proteomes" id="UP001152797">
    <property type="component" value="Unassembled WGS sequence"/>
</dbReference>
<accession>A0A9P1C656</accession>
<dbReference type="EMBL" id="CAMXCT030000984">
    <property type="protein sequence ID" value="CAL4772689.1"/>
    <property type="molecule type" value="Genomic_DNA"/>
</dbReference>
<evidence type="ECO:0000313" key="2">
    <source>
        <dbReference type="EMBL" id="CAL4772689.1"/>
    </source>
</evidence>
<organism evidence="1">
    <name type="scientific">Cladocopium goreaui</name>
    <dbReference type="NCBI Taxonomy" id="2562237"/>
    <lineage>
        <taxon>Eukaryota</taxon>
        <taxon>Sar</taxon>
        <taxon>Alveolata</taxon>
        <taxon>Dinophyceae</taxon>
        <taxon>Suessiales</taxon>
        <taxon>Symbiodiniaceae</taxon>
        <taxon>Cladocopium</taxon>
    </lineage>
</organism>
<dbReference type="OrthoDB" id="409498at2759"/>
<proteinExistence type="predicted"/>
<name>A0A9P1C656_9DINO</name>
<gene>
    <name evidence="1" type="ORF">C1SCF055_LOCUS12830</name>
</gene>
<evidence type="ECO:0000313" key="3">
    <source>
        <dbReference type="Proteomes" id="UP001152797"/>
    </source>
</evidence>
<protein>
    <submittedName>
        <fullName evidence="2">Integrase catalytic domain-containing protein</fullName>
    </submittedName>
</protein>